<dbReference type="AlphaFoldDB" id="A0A252F4W4"/>
<dbReference type="EMBL" id="NHOC01000005">
    <property type="protein sequence ID" value="OUM20813.1"/>
    <property type="molecule type" value="Genomic_DNA"/>
</dbReference>
<name>A0A252F4W4_9FIRM</name>
<reference evidence="2 3" key="1">
    <citation type="submission" date="2017-05" db="EMBL/GenBank/DDBJ databases">
        <title>Butyricicoccus porcorum sp. nov. a butyrate-producing bacterium from the swine intestinal tract.</title>
        <authorList>
            <person name="Trachsel J."/>
            <person name="Humphrey S."/>
            <person name="Allen H.K."/>
        </authorList>
    </citation>
    <scope>NUCLEOTIDE SEQUENCE [LARGE SCALE GENOMIC DNA]</scope>
    <source>
        <strain evidence="2">BB10</strain>
    </source>
</reference>
<evidence type="ECO:0000313" key="3">
    <source>
        <dbReference type="Proteomes" id="UP000194903"/>
    </source>
</evidence>
<dbReference type="OrthoDB" id="9804186at2"/>
<dbReference type="Proteomes" id="UP000194903">
    <property type="component" value="Unassembled WGS sequence"/>
</dbReference>
<proteinExistence type="predicted"/>
<dbReference type="GO" id="GO:0003677">
    <property type="term" value="F:DNA binding"/>
    <property type="evidence" value="ECO:0007669"/>
    <property type="project" value="InterPro"/>
</dbReference>
<dbReference type="SUPFAM" id="SSF47413">
    <property type="entry name" value="lambda repressor-like DNA-binding domains"/>
    <property type="match status" value="1"/>
</dbReference>
<dbReference type="Pfam" id="PF13443">
    <property type="entry name" value="HTH_26"/>
    <property type="match status" value="1"/>
</dbReference>
<evidence type="ECO:0000313" key="2">
    <source>
        <dbReference type="EMBL" id="OUM20813.1"/>
    </source>
</evidence>
<organism evidence="2 3">
    <name type="scientific">Butyricicoccus porcorum</name>
    <dbReference type="NCBI Taxonomy" id="1945634"/>
    <lineage>
        <taxon>Bacteria</taxon>
        <taxon>Bacillati</taxon>
        <taxon>Bacillota</taxon>
        <taxon>Clostridia</taxon>
        <taxon>Eubacteriales</taxon>
        <taxon>Butyricicoccaceae</taxon>
        <taxon>Butyricicoccus</taxon>
    </lineage>
</organism>
<dbReference type="InterPro" id="IPR010982">
    <property type="entry name" value="Lambda_DNA-bd_dom_sf"/>
</dbReference>
<accession>A0A252F4W4</accession>
<dbReference type="Gene3D" id="1.10.260.40">
    <property type="entry name" value="lambda repressor-like DNA-binding domains"/>
    <property type="match status" value="1"/>
</dbReference>
<sequence length="62" mass="7176">MDARHITRNALARAVNTRFEVIDKWYQGHVEKIDADVLARICFVMGCTPGDLIRYVPNEEEK</sequence>
<feature type="domain" description="HTH cro/C1-type" evidence="1">
    <location>
        <begin position="1"/>
        <end position="57"/>
    </location>
</feature>
<comment type="caution">
    <text evidence="2">The sequence shown here is derived from an EMBL/GenBank/DDBJ whole genome shotgun (WGS) entry which is preliminary data.</text>
</comment>
<keyword evidence="3" id="KW-1185">Reference proteome</keyword>
<protein>
    <submittedName>
        <fullName evidence="2">Cro/Cl family transcriptional regulator</fullName>
    </submittedName>
</protein>
<gene>
    <name evidence="2" type="ORF">CBW42_07910</name>
</gene>
<dbReference type="InterPro" id="IPR001387">
    <property type="entry name" value="Cro/C1-type_HTH"/>
</dbReference>
<evidence type="ECO:0000259" key="1">
    <source>
        <dbReference type="Pfam" id="PF13443"/>
    </source>
</evidence>